<accession>A0AA49GKH9</accession>
<dbReference type="RefSeq" id="WP_308356563.1">
    <property type="nucleotide sequence ID" value="NZ_CP129970.2"/>
</dbReference>
<dbReference type="SUPFAM" id="SSF49299">
    <property type="entry name" value="PKD domain"/>
    <property type="match status" value="1"/>
</dbReference>
<dbReference type="PROSITE" id="PS50093">
    <property type="entry name" value="PKD"/>
    <property type="match status" value="1"/>
</dbReference>
<dbReference type="Proteomes" id="UP001244443">
    <property type="component" value="Chromosome"/>
</dbReference>
<name>A0AA49GKH9_9BACT</name>
<dbReference type="EMBL" id="CP129970">
    <property type="protein sequence ID" value="WKK84574.2"/>
    <property type="molecule type" value="Genomic_DNA"/>
</dbReference>
<dbReference type="Gene3D" id="2.60.40.10">
    <property type="entry name" value="Immunoglobulins"/>
    <property type="match status" value="1"/>
</dbReference>
<evidence type="ECO:0000259" key="1">
    <source>
        <dbReference type="PROSITE" id="PS50093"/>
    </source>
</evidence>
<dbReference type="InterPro" id="IPR035986">
    <property type="entry name" value="PKD_dom_sf"/>
</dbReference>
<gene>
    <name evidence="2" type="ORF">QYS48_20875</name>
</gene>
<evidence type="ECO:0000313" key="2">
    <source>
        <dbReference type="EMBL" id="WKK84574.2"/>
    </source>
</evidence>
<protein>
    <recommendedName>
        <fullName evidence="1">PKD domain-containing protein</fullName>
    </recommendedName>
</protein>
<feature type="domain" description="PKD" evidence="1">
    <location>
        <begin position="31"/>
        <end position="112"/>
    </location>
</feature>
<proteinExistence type="predicted"/>
<organism evidence="2 3">
    <name type="scientific">Marivirga arenosa</name>
    <dbReference type="NCBI Taxonomy" id="3059076"/>
    <lineage>
        <taxon>Bacteria</taxon>
        <taxon>Pseudomonadati</taxon>
        <taxon>Bacteroidota</taxon>
        <taxon>Cytophagia</taxon>
        <taxon>Cytophagales</taxon>
        <taxon>Marivirgaceae</taxon>
        <taxon>Marivirga</taxon>
    </lineage>
</organism>
<dbReference type="InterPro" id="IPR013783">
    <property type="entry name" value="Ig-like_fold"/>
</dbReference>
<evidence type="ECO:0000313" key="3">
    <source>
        <dbReference type="Proteomes" id="UP001244443"/>
    </source>
</evidence>
<sequence length="266" mass="29182">MISKIKYALIVLAITLYSCDSSETADKEGEPLEAKFSVEIEGEAPNAVLNLTNESTGASSYEWSFSEGSSDSTSIEEIPNGITVDKAGDFTITLKAVSGTEESSSEETITIEGNSAILEIKDLEFSQEEGSSELGRFYSISENEMYLDTEIDEENGPNIDLFYKGSNSPFIFFEGPKDNFDDIVVPNAKETKVHNYENGFEVASFDEMEDDAVLDDLTVINDDNAIGTLDFPAIVTFETEEGKKGAIKLKAINSTRVLVDIKVQKY</sequence>
<reference evidence="2" key="1">
    <citation type="submission" date="2023-08" db="EMBL/GenBank/DDBJ databases">
        <title>Comparative genomics and taxonomic characterization of three novel marine species of genus Marivirga.</title>
        <authorList>
            <person name="Muhammad N."/>
            <person name="Kim S.-G."/>
        </authorList>
    </citation>
    <scope>NUCLEOTIDE SEQUENCE [LARGE SCALE GENOMIC DNA]</scope>
    <source>
        <strain evidence="2">ABR2-2</strain>
    </source>
</reference>
<dbReference type="PROSITE" id="PS51257">
    <property type="entry name" value="PROKAR_LIPOPROTEIN"/>
    <property type="match status" value="1"/>
</dbReference>
<dbReference type="AlphaFoldDB" id="A0AA49GKH9"/>
<dbReference type="InterPro" id="IPR000601">
    <property type="entry name" value="PKD_dom"/>
</dbReference>
<keyword evidence="3" id="KW-1185">Reference proteome</keyword>